<feature type="compositionally biased region" description="Polar residues" evidence="1">
    <location>
        <begin position="220"/>
        <end position="236"/>
    </location>
</feature>
<dbReference type="RefSeq" id="WP_085869755.1">
    <property type="nucleotide sequence ID" value="NZ_FWFQ01000031.1"/>
</dbReference>
<sequence length="555" mass="58923">MNCPSKFALVAGLASVLALSPLAAQSPTAEDPADKFDSENAILDTSLLFAIGAQEARQSLRGSFGWPTFQEGLVEGVYFRFDPDGYARFSPAPRLDTDVFEVICRPRTYSCMGRKGALAMFLNARGQLQLKIDGVAEGDTFHIAEGVTEIELPPRILQPLDNRFEALLMAGGELVVRRGGKEFERISLVGFSAVATYLRWVMARQDYTVLPRGWPVPNSRASQPGGITQAASWQSPMPQPQAVPVGPALSVEPIAAMAASEPSRQEDLAEVKSEIAMLRALLEESRAGAAAQRQTVASGASPEIGDTLHVPLGEVGALEERIARLESAMSSFEQMLAGRGASALPPSSEAADPLVAPTDIGAAGAAAAFGADLEESSAPATAGPRTSEVEAFFNRSLGLEPSERRVAPEAGGMGSLKQTLEMDYDVPPDVADMIMELIAGKAAPAQMADEPALPPAAGQMAGDPFAPADQEMIDLFRTREVDRILAELDDTLPPEETPLSEESILLTQPVTSQSGALRVVSADAEVREGEGGRALPTEDLQEYLTLSAYFKSVLN</sequence>
<keyword evidence="4" id="KW-1185">Reference proteome</keyword>
<proteinExistence type="predicted"/>
<evidence type="ECO:0000313" key="3">
    <source>
        <dbReference type="EMBL" id="SLN61894.1"/>
    </source>
</evidence>
<dbReference type="EMBL" id="FWFQ01000031">
    <property type="protein sequence ID" value="SLN61894.1"/>
    <property type="molecule type" value="Genomic_DNA"/>
</dbReference>
<gene>
    <name evidence="3" type="ORF">PSA7680_03265</name>
</gene>
<evidence type="ECO:0000313" key="4">
    <source>
        <dbReference type="Proteomes" id="UP000193409"/>
    </source>
</evidence>
<name>A0A1Y5TJJ8_9RHOB</name>
<keyword evidence="2" id="KW-0732">Signal</keyword>
<evidence type="ECO:0000256" key="2">
    <source>
        <dbReference type="SAM" id="SignalP"/>
    </source>
</evidence>
<feature type="chain" id="PRO_5011966569" evidence="2">
    <location>
        <begin position="24"/>
        <end position="555"/>
    </location>
</feature>
<evidence type="ECO:0000256" key="1">
    <source>
        <dbReference type="SAM" id="MobiDB-lite"/>
    </source>
</evidence>
<accession>A0A1Y5TJJ8</accession>
<organism evidence="3 4">
    <name type="scientific">Pseudoruegeria aquimaris</name>
    <dbReference type="NCBI Taxonomy" id="393663"/>
    <lineage>
        <taxon>Bacteria</taxon>
        <taxon>Pseudomonadati</taxon>
        <taxon>Pseudomonadota</taxon>
        <taxon>Alphaproteobacteria</taxon>
        <taxon>Rhodobacterales</taxon>
        <taxon>Roseobacteraceae</taxon>
        <taxon>Pseudoruegeria</taxon>
    </lineage>
</organism>
<feature type="signal peptide" evidence="2">
    <location>
        <begin position="1"/>
        <end position="23"/>
    </location>
</feature>
<dbReference type="Proteomes" id="UP000193409">
    <property type="component" value="Unassembled WGS sequence"/>
</dbReference>
<dbReference type="AlphaFoldDB" id="A0A1Y5TJJ8"/>
<feature type="region of interest" description="Disordered" evidence="1">
    <location>
        <begin position="220"/>
        <end position="243"/>
    </location>
</feature>
<reference evidence="3 4" key="1">
    <citation type="submission" date="2017-03" db="EMBL/GenBank/DDBJ databases">
        <authorList>
            <person name="Afonso C.L."/>
            <person name="Miller P.J."/>
            <person name="Scott M.A."/>
            <person name="Spackman E."/>
            <person name="Goraichik I."/>
            <person name="Dimitrov K.M."/>
            <person name="Suarez D.L."/>
            <person name="Swayne D.E."/>
        </authorList>
    </citation>
    <scope>NUCLEOTIDE SEQUENCE [LARGE SCALE GENOMIC DNA]</scope>
    <source>
        <strain evidence="3 4">CECT 7680</strain>
    </source>
</reference>
<dbReference type="OrthoDB" id="7836604at2"/>
<protein>
    <submittedName>
        <fullName evidence="3">Uncharacterized protein</fullName>
    </submittedName>
</protein>